<organism evidence="1 2">
    <name type="scientific">Pristionchus pacificus</name>
    <name type="common">Parasitic nematode worm</name>
    <dbReference type="NCBI Taxonomy" id="54126"/>
    <lineage>
        <taxon>Eukaryota</taxon>
        <taxon>Metazoa</taxon>
        <taxon>Ecdysozoa</taxon>
        <taxon>Nematoda</taxon>
        <taxon>Chromadorea</taxon>
        <taxon>Rhabditida</taxon>
        <taxon>Rhabditina</taxon>
        <taxon>Diplogasteromorpha</taxon>
        <taxon>Diplogasteroidea</taxon>
        <taxon>Neodiplogasteridae</taxon>
        <taxon>Pristionchus</taxon>
    </lineage>
</organism>
<dbReference type="SMART" id="SM00516">
    <property type="entry name" value="SEC14"/>
    <property type="match status" value="1"/>
</dbReference>
<proteinExistence type="predicted"/>
<dbReference type="SUPFAM" id="SSF52087">
    <property type="entry name" value="CRAL/TRIO domain"/>
    <property type="match status" value="1"/>
</dbReference>
<dbReference type="InterPro" id="IPR051064">
    <property type="entry name" value="SEC14/CRAL-TRIO_domain"/>
</dbReference>
<dbReference type="PANTHER" id="PTHR23324:SF87">
    <property type="entry name" value="CRAL-TRIO DOMAIN-CONTAINING PROTEIN C34C12.6"/>
    <property type="match status" value="1"/>
</dbReference>
<protein>
    <submittedName>
        <fullName evidence="1">CRAL-TRIO domain containing protein</fullName>
    </submittedName>
</protein>
<keyword evidence="2" id="KW-1185">Reference proteome</keyword>
<evidence type="ECO:0000313" key="1">
    <source>
        <dbReference type="EnsemblMetazoa" id="PPA40056.1"/>
    </source>
</evidence>
<evidence type="ECO:0000313" key="2">
    <source>
        <dbReference type="Proteomes" id="UP000005239"/>
    </source>
</evidence>
<reference evidence="1" key="2">
    <citation type="submission" date="2022-06" db="UniProtKB">
        <authorList>
            <consortium name="EnsemblMetazoa"/>
        </authorList>
    </citation>
    <scope>IDENTIFICATION</scope>
    <source>
        <strain evidence="1">PS312</strain>
    </source>
</reference>
<dbReference type="Gene3D" id="3.40.525.10">
    <property type="entry name" value="CRAL-TRIO lipid binding domain"/>
    <property type="match status" value="1"/>
</dbReference>
<dbReference type="InterPro" id="IPR036273">
    <property type="entry name" value="CRAL/TRIO_N_dom_sf"/>
</dbReference>
<dbReference type="CDD" id="cd00170">
    <property type="entry name" value="SEC14"/>
    <property type="match status" value="1"/>
</dbReference>
<gene>
    <name evidence="1" type="primary">WBGene00278425</name>
</gene>
<name>A0A2A6BIM2_PRIPA</name>
<sequence>MTITPSCSAAAPLPSPLEAEVIAKLRSRLRRVIVDGIPPDLDTDFNLLRWIRGHNGDTKAAMTHFRNYAASREAAGFVGNDLYERLHTRFPVSQYLPHLGHCTLNDSVWSVEHNAFLFVERAWSQPKELIKSMKTSDYLLHCFAFSEVLLQLILKREKCQSAGKGPVQVIVIFDLSLINITDYLNPVSGYLKLWQLRAEMWQYWYPDIIQRIYVVNPPRMSGILWKLARLFLNERSCRLFEVMPAGKEGVRELLKQLPKSFVPGDFGGDFVYTGSDGDSAGCSLRKKITTADHYKSLQHYKRKGVRRARPTHKELLPSESFHIPIFLLEGQSLCWDFLSSGELDFHVYTNEDLGRVRHGVSPLAIGYFEAAEEGTLENLVTGEYVLRFSNPSQLFTVQLDYSITLVGEGRYSFD</sequence>
<dbReference type="AlphaFoldDB" id="A0A2A6BIM2"/>
<dbReference type="InterPro" id="IPR001251">
    <property type="entry name" value="CRAL-TRIO_dom"/>
</dbReference>
<dbReference type="Proteomes" id="UP000005239">
    <property type="component" value="Unassembled WGS sequence"/>
</dbReference>
<accession>A0A8R1UVK4</accession>
<dbReference type="Pfam" id="PF00650">
    <property type="entry name" value="CRAL_TRIO"/>
    <property type="match status" value="1"/>
</dbReference>
<dbReference type="OrthoDB" id="1434354at2759"/>
<accession>A0A2A6BIM2</accession>
<dbReference type="EnsemblMetazoa" id="PPA40056.1">
    <property type="protein sequence ID" value="PPA40056.1"/>
    <property type="gene ID" value="WBGene00278425"/>
</dbReference>
<reference evidence="2" key="1">
    <citation type="journal article" date="2008" name="Nat. Genet.">
        <title>The Pristionchus pacificus genome provides a unique perspective on nematode lifestyle and parasitism.</title>
        <authorList>
            <person name="Dieterich C."/>
            <person name="Clifton S.W."/>
            <person name="Schuster L.N."/>
            <person name="Chinwalla A."/>
            <person name="Delehaunty K."/>
            <person name="Dinkelacker I."/>
            <person name="Fulton L."/>
            <person name="Fulton R."/>
            <person name="Godfrey J."/>
            <person name="Minx P."/>
            <person name="Mitreva M."/>
            <person name="Roeseler W."/>
            <person name="Tian H."/>
            <person name="Witte H."/>
            <person name="Yang S.P."/>
            <person name="Wilson R.K."/>
            <person name="Sommer R.J."/>
        </authorList>
    </citation>
    <scope>NUCLEOTIDE SEQUENCE [LARGE SCALE GENOMIC DNA]</scope>
    <source>
        <strain evidence="2">PS312</strain>
    </source>
</reference>
<dbReference type="InterPro" id="IPR036865">
    <property type="entry name" value="CRAL-TRIO_dom_sf"/>
</dbReference>
<dbReference type="PROSITE" id="PS50191">
    <property type="entry name" value="CRAL_TRIO"/>
    <property type="match status" value="1"/>
</dbReference>
<dbReference type="Gene3D" id="2.60.120.680">
    <property type="entry name" value="GOLD domain"/>
    <property type="match status" value="1"/>
</dbReference>
<dbReference type="GO" id="GO:0005737">
    <property type="term" value="C:cytoplasm"/>
    <property type="evidence" value="ECO:0000318"/>
    <property type="project" value="GO_Central"/>
</dbReference>
<dbReference type="SUPFAM" id="SSF46938">
    <property type="entry name" value="CRAL/TRIO N-terminal domain"/>
    <property type="match status" value="1"/>
</dbReference>
<dbReference type="PANTHER" id="PTHR23324">
    <property type="entry name" value="SEC14 RELATED PROTEIN"/>
    <property type="match status" value="1"/>
</dbReference>